<dbReference type="Gene3D" id="3.60.10.10">
    <property type="entry name" value="Endonuclease/exonuclease/phosphatase"/>
    <property type="match status" value="1"/>
</dbReference>
<dbReference type="AlphaFoldDB" id="A0A151K2C3"/>
<sequence length="420" mass="48052">FTEASVELQGVEILTNNENFSIINIYRHPNRDTPAQFFEDLMRFNVTKGNCILMGDLNAHHNHWGCRLSDRAGKRILAACEDSSVCVLGDHISTLLKGLSLSLSKSSWMIFTTSKITPAPNCSLSINNHLVARVEKVKFLGIILDYKLKGTSHLEYLVKKRKALVNIISTLTVWWRSHPHCLLTIYRAVFRGAVEYACTIFTWKNNARIFRQLERLQYKAIRVSMGYRLSTPINVMLCEAKEYPLKLRFNLLSERFVVKCISKRNYPVIDSIKSLKSSLCTPSQKAQTLAKSPSLRCYIINKHDSSHLHSSYFIPAFKSSLHAFILRKHFEYFIYCTRESNNNEIIQSFNCRLQEVDPSDLTIYTDGSKLSEDGCAGAAFHSPELKHCFKYKLTYSASVFTAEAWAIYQALIFSTRRGLL</sequence>
<dbReference type="InterPro" id="IPR005135">
    <property type="entry name" value="Endo/exonuclease/phosphatase"/>
</dbReference>
<gene>
    <name evidence="2" type="ORF">ALC62_00169</name>
</gene>
<dbReference type="GO" id="GO:0003824">
    <property type="term" value="F:catalytic activity"/>
    <property type="evidence" value="ECO:0007669"/>
    <property type="project" value="InterPro"/>
</dbReference>
<evidence type="ECO:0000313" key="3">
    <source>
        <dbReference type="Proteomes" id="UP000078542"/>
    </source>
</evidence>
<dbReference type="Gene3D" id="3.30.420.10">
    <property type="entry name" value="Ribonuclease H-like superfamily/Ribonuclease H"/>
    <property type="match status" value="1"/>
</dbReference>
<feature type="domain" description="Endonuclease/exonuclease/phosphatase" evidence="1">
    <location>
        <begin position="21"/>
        <end position="89"/>
    </location>
</feature>
<dbReference type="InterPro" id="IPR036691">
    <property type="entry name" value="Endo/exonu/phosph_ase_sf"/>
</dbReference>
<name>A0A151K2C3_9HYME</name>
<dbReference type="InterPro" id="IPR036397">
    <property type="entry name" value="RNaseH_sf"/>
</dbReference>
<dbReference type="SUPFAM" id="SSF56219">
    <property type="entry name" value="DNase I-like"/>
    <property type="match status" value="1"/>
</dbReference>
<protein>
    <recommendedName>
        <fullName evidence="1">Endonuclease/exonuclease/phosphatase domain-containing protein</fullName>
    </recommendedName>
</protein>
<reference evidence="2 3" key="1">
    <citation type="submission" date="2016-03" db="EMBL/GenBank/DDBJ databases">
        <title>Cyphomyrmex costatus WGS genome.</title>
        <authorList>
            <person name="Nygaard S."/>
            <person name="Hu H."/>
            <person name="Boomsma J."/>
            <person name="Zhang G."/>
        </authorList>
    </citation>
    <scope>NUCLEOTIDE SEQUENCE [LARGE SCALE GENOMIC DNA]</scope>
    <source>
        <strain evidence="2">MS0001</strain>
        <tissue evidence="2">Whole body</tissue>
    </source>
</reference>
<feature type="non-terminal residue" evidence="2">
    <location>
        <position position="1"/>
    </location>
</feature>
<keyword evidence="3" id="KW-1185">Reference proteome</keyword>
<dbReference type="Proteomes" id="UP000078542">
    <property type="component" value="Unassembled WGS sequence"/>
</dbReference>
<organism evidence="2 3">
    <name type="scientific">Cyphomyrmex costatus</name>
    <dbReference type="NCBI Taxonomy" id="456900"/>
    <lineage>
        <taxon>Eukaryota</taxon>
        <taxon>Metazoa</taxon>
        <taxon>Ecdysozoa</taxon>
        <taxon>Arthropoda</taxon>
        <taxon>Hexapoda</taxon>
        <taxon>Insecta</taxon>
        <taxon>Pterygota</taxon>
        <taxon>Neoptera</taxon>
        <taxon>Endopterygota</taxon>
        <taxon>Hymenoptera</taxon>
        <taxon>Apocrita</taxon>
        <taxon>Aculeata</taxon>
        <taxon>Formicoidea</taxon>
        <taxon>Formicidae</taxon>
        <taxon>Myrmicinae</taxon>
        <taxon>Cyphomyrmex</taxon>
    </lineage>
</organism>
<dbReference type="EMBL" id="LKEX01009702">
    <property type="protein sequence ID" value="KYN50141.1"/>
    <property type="molecule type" value="Genomic_DNA"/>
</dbReference>
<proteinExistence type="predicted"/>
<dbReference type="SUPFAM" id="SSF53098">
    <property type="entry name" value="Ribonuclease H-like"/>
    <property type="match status" value="1"/>
</dbReference>
<dbReference type="STRING" id="456900.A0A151K2C3"/>
<comment type="caution">
    <text evidence="2">The sequence shown here is derived from an EMBL/GenBank/DDBJ whole genome shotgun (WGS) entry which is preliminary data.</text>
</comment>
<dbReference type="Pfam" id="PF14529">
    <property type="entry name" value="Exo_endo_phos_2"/>
    <property type="match status" value="1"/>
</dbReference>
<dbReference type="InterPro" id="IPR012337">
    <property type="entry name" value="RNaseH-like_sf"/>
</dbReference>
<evidence type="ECO:0000313" key="2">
    <source>
        <dbReference type="EMBL" id="KYN50141.1"/>
    </source>
</evidence>
<dbReference type="GO" id="GO:0003676">
    <property type="term" value="F:nucleic acid binding"/>
    <property type="evidence" value="ECO:0007669"/>
    <property type="project" value="InterPro"/>
</dbReference>
<evidence type="ECO:0000259" key="1">
    <source>
        <dbReference type="Pfam" id="PF14529"/>
    </source>
</evidence>
<accession>A0A151K2C3</accession>